<feature type="transmembrane region" description="Helical" evidence="1">
    <location>
        <begin position="131"/>
        <end position="149"/>
    </location>
</feature>
<feature type="transmembrane region" description="Helical" evidence="1">
    <location>
        <begin position="83"/>
        <end position="100"/>
    </location>
</feature>
<feature type="transmembrane region" description="Helical" evidence="1">
    <location>
        <begin position="314"/>
        <end position="335"/>
    </location>
</feature>
<dbReference type="AlphaFoldDB" id="A0A285VEJ3"/>
<dbReference type="Proteomes" id="UP000219688">
    <property type="component" value="Unassembled WGS sequence"/>
</dbReference>
<name>A0A285VEJ3_9MICO</name>
<proteinExistence type="predicted"/>
<gene>
    <name evidence="3" type="ORF">SAMN05421879_101641</name>
</gene>
<evidence type="ECO:0000259" key="2">
    <source>
        <dbReference type="Pfam" id="PF07786"/>
    </source>
</evidence>
<feature type="transmembrane region" description="Helical" evidence="1">
    <location>
        <begin position="52"/>
        <end position="71"/>
    </location>
</feature>
<accession>A0A285VEJ3</accession>
<dbReference type="PANTHER" id="PTHR30590">
    <property type="entry name" value="INNER MEMBRANE PROTEIN"/>
    <property type="match status" value="1"/>
</dbReference>
<protein>
    <recommendedName>
        <fullName evidence="2">Heparan-alpha-glucosaminide N-acetyltransferase catalytic domain-containing protein</fullName>
    </recommendedName>
</protein>
<evidence type="ECO:0000313" key="4">
    <source>
        <dbReference type="Proteomes" id="UP000219688"/>
    </source>
</evidence>
<keyword evidence="1" id="KW-0812">Transmembrane</keyword>
<feature type="transmembrane region" description="Helical" evidence="1">
    <location>
        <begin position="12"/>
        <end position="32"/>
    </location>
</feature>
<keyword evidence="4" id="KW-1185">Reference proteome</keyword>
<dbReference type="EMBL" id="OBQK01000001">
    <property type="protein sequence ID" value="SOC52525.1"/>
    <property type="molecule type" value="Genomic_DNA"/>
</dbReference>
<organism evidence="3 4">
    <name type="scientific">Ornithinimicrobium cerasi</name>
    <dbReference type="NCBI Taxonomy" id="2248773"/>
    <lineage>
        <taxon>Bacteria</taxon>
        <taxon>Bacillati</taxon>
        <taxon>Actinomycetota</taxon>
        <taxon>Actinomycetes</taxon>
        <taxon>Micrococcales</taxon>
        <taxon>Ornithinimicrobiaceae</taxon>
        <taxon>Ornithinimicrobium</taxon>
    </lineage>
</organism>
<feature type="domain" description="Heparan-alpha-glucosaminide N-acetyltransferase catalytic" evidence="2">
    <location>
        <begin position="12"/>
        <end position="204"/>
    </location>
</feature>
<feature type="transmembrane region" description="Helical" evidence="1">
    <location>
        <begin position="180"/>
        <end position="199"/>
    </location>
</feature>
<keyword evidence="1" id="KW-0472">Membrane</keyword>
<evidence type="ECO:0000313" key="3">
    <source>
        <dbReference type="EMBL" id="SOC52525.1"/>
    </source>
</evidence>
<dbReference type="RefSeq" id="WP_141401401.1">
    <property type="nucleotide sequence ID" value="NZ_OBQK01000001.1"/>
</dbReference>
<keyword evidence="1" id="KW-1133">Transmembrane helix</keyword>
<dbReference type="InterPro" id="IPR052529">
    <property type="entry name" value="Bact_Transport_Assoc"/>
</dbReference>
<reference evidence="4" key="1">
    <citation type="submission" date="2017-08" db="EMBL/GenBank/DDBJ databases">
        <authorList>
            <person name="Varghese N."/>
            <person name="Submissions S."/>
        </authorList>
    </citation>
    <scope>NUCLEOTIDE SEQUENCE [LARGE SCALE GENOMIC DNA]</scope>
    <source>
        <strain evidence="4">USBA17B2</strain>
    </source>
</reference>
<sequence length="383" mass="39925">MTTTPTNRPTARVVGVDLARTVALLGMFAAHLVSPVEPGAPGGVDPLFQVVAGRSSALFAVLAGVGIALSTRSVGSDPAGTRWRLLVRAAMVAALGIWLGALPSGIAVILTFYGLLFCCALPVLRWRARSLALLAVGWGVLSPILSMLVRRELDPVAKIVPTFVHLAEPVLLLQELVLTGYYPVLTWATYLWAGMAIGRLDLHRAQVGRRLAVGGAGLAALALAVSVLLTARPAVRAALVADPRRPAADWAELDNQLRLGLFGTQPTGTPWWLGVWSPHSGTIVDLAHTTGTAMLVLGLATWVVRTLPALPWHLLAGAGAMTLTLYATHVVVLSSPLGVRGGGALVVHAVVAVGVGAAFALSSARGPLEQLVGGTTRLVPLRR</sequence>
<feature type="transmembrane region" description="Helical" evidence="1">
    <location>
        <begin position="341"/>
        <end position="361"/>
    </location>
</feature>
<feature type="transmembrane region" description="Helical" evidence="1">
    <location>
        <begin position="106"/>
        <end position="124"/>
    </location>
</feature>
<evidence type="ECO:0000256" key="1">
    <source>
        <dbReference type="SAM" id="Phobius"/>
    </source>
</evidence>
<feature type="transmembrane region" description="Helical" evidence="1">
    <location>
        <begin position="286"/>
        <end position="307"/>
    </location>
</feature>
<feature type="transmembrane region" description="Helical" evidence="1">
    <location>
        <begin position="211"/>
        <end position="231"/>
    </location>
</feature>
<dbReference type="PANTHER" id="PTHR30590:SF2">
    <property type="entry name" value="INNER MEMBRANE PROTEIN"/>
    <property type="match status" value="1"/>
</dbReference>
<dbReference type="InterPro" id="IPR012429">
    <property type="entry name" value="HGSNAT_cat"/>
</dbReference>
<dbReference type="Pfam" id="PF07786">
    <property type="entry name" value="HGSNAT_cat"/>
    <property type="match status" value="1"/>
</dbReference>